<evidence type="ECO:0000256" key="5">
    <source>
        <dbReference type="ARBA" id="ARBA00022989"/>
    </source>
</evidence>
<evidence type="ECO:0000313" key="9">
    <source>
        <dbReference type="EMBL" id="PSL41763.1"/>
    </source>
</evidence>
<comment type="subcellular location">
    <subcellularLocation>
        <location evidence="1">Cell membrane</location>
        <topology evidence="1">Multi-pass membrane protein</topology>
    </subcellularLocation>
</comment>
<dbReference type="GO" id="GO:0005886">
    <property type="term" value="C:plasma membrane"/>
    <property type="evidence" value="ECO:0007669"/>
    <property type="project" value="UniProtKB-SubCell"/>
</dbReference>
<keyword evidence="3" id="KW-1003">Cell membrane</keyword>
<evidence type="ECO:0000256" key="1">
    <source>
        <dbReference type="ARBA" id="ARBA00004651"/>
    </source>
</evidence>
<evidence type="ECO:0000313" key="10">
    <source>
        <dbReference type="Proteomes" id="UP000242682"/>
    </source>
</evidence>
<comment type="caution">
    <text evidence="9">The sequence shown here is derived from an EMBL/GenBank/DDBJ whole genome shotgun (WGS) entry which is preliminary data.</text>
</comment>
<name>A0A2P8H6D9_9BACL</name>
<dbReference type="Pfam" id="PF07690">
    <property type="entry name" value="MFS_1"/>
    <property type="match status" value="1"/>
</dbReference>
<dbReference type="SUPFAM" id="SSF103473">
    <property type="entry name" value="MFS general substrate transporter"/>
    <property type="match status" value="1"/>
</dbReference>
<dbReference type="AlphaFoldDB" id="A0A2P8H6D9"/>
<accession>A0A2P8H6D9</accession>
<dbReference type="PROSITE" id="PS50850">
    <property type="entry name" value="MFS"/>
    <property type="match status" value="1"/>
</dbReference>
<dbReference type="PANTHER" id="PTHR43414">
    <property type="entry name" value="MULTIDRUG RESISTANCE PROTEIN MDTG"/>
    <property type="match status" value="1"/>
</dbReference>
<feature type="transmembrane region" description="Helical" evidence="7">
    <location>
        <begin position="90"/>
        <end position="106"/>
    </location>
</feature>
<dbReference type="RefSeq" id="WP_106531577.1">
    <property type="nucleotide sequence ID" value="NZ_PYAT01000001.1"/>
</dbReference>
<dbReference type="InterPro" id="IPR011701">
    <property type="entry name" value="MFS"/>
</dbReference>
<evidence type="ECO:0000259" key="8">
    <source>
        <dbReference type="PROSITE" id="PS50850"/>
    </source>
</evidence>
<evidence type="ECO:0000256" key="3">
    <source>
        <dbReference type="ARBA" id="ARBA00022475"/>
    </source>
</evidence>
<dbReference type="InterPro" id="IPR036259">
    <property type="entry name" value="MFS_trans_sf"/>
</dbReference>
<proteinExistence type="predicted"/>
<dbReference type="Proteomes" id="UP000242682">
    <property type="component" value="Unassembled WGS sequence"/>
</dbReference>
<organism evidence="9 10">
    <name type="scientific">Planomicrobium soli</name>
    <dbReference type="NCBI Taxonomy" id="1176648"/>
    <lineage>
        <taxon>Bacteria</taxon>
        <taxon>Bacillati</taxon>
        <taxon>Bacillota</taxon>
        <taxon>Bacilli</taxon>
        <taxon>Bacillales</taxon>
        <taxon>Caryophanaceae</taxon>
        <taxon>Planomicrobium</taxon>
    </lineage>
</organism>
<keyword evidence="4 7" id="KW-0812">Transmembrane</keyword>
<evidence type="ECO:0000256" key="6">
    <source>
        <dbReference type="ARBA" id="ARBA00023136"/>
    </source>
</evidence>
<keyword evidence="5 7" id="KW-1133">Transmembrane helix</keyword>
<dbReference type="OrthoDB" id="7055052at2"/>
<dbReference type="InterPro" id="IPR020846">
    <property type="entry name" value="MFS_dom"/>
</dbReference>
<feature type="transmembrane region" description="Helical" evidence="7">
    <location>
        <begin position="127"/>
        <end position="148"/>
    </location>
</feature>
<evidence type="ECO:0000256" key="4">
    <source>
        <dbReference type="ARBA" id="ARBA00022692"/>
    </source>
</evidence>
<feature type="transmembrane region" description="Helical" evidence="7">
    <location>
        <begin position="7"/>
        <end position="27"/>
    </location>
</feature>
<evidence type="ECO:0000256" key="7">
    <source>
        <dbReference type="SAM" id="Phobius"/>
    </source>
</evidence>
<dbReference type="EMBL" id="PYAT01000001">
    <property type="protein sequence ID" value="PSL41763.1"/>
    <property type="molecule type" value="Genomic_DNA"/>
</dbReference>
<feature type="transmembrane region" description="Helical" evidence="7">
    <location>
        <begin position="154"/>
        <end position="173"/>
    </location>
</feature>
<dbReference type="Gene3D" id="1.20.1250.20">
    <property type="entry name" value="MFS general substrate transporter like domains"/>
    <property type="match status" value="1"/>
</dbReference>
<dbReference type="PANTHER" id="PTHR43414:SF6">
    <property type="entry name" value="MULTIDRUG RESISTANCE PROTEIN MDTG"/>
    <property type="match status" value="1"/>
</dbReference>
<dbReference type="GO" id="GO:0022857">
    <property type="term" value="F:transmembrane transporter activity"/>
    <property type="evidence" value="ECO:0007669"/>
    <property type="project" value="InterPro"/>
</dbReference>
<gene>
    <name evidence="9" type="ORF">B0H99_1016</name>
</gene>
<feature type="transmembrane region" description="Helical" evidence="7">
    <location>
        <begin position="68"/>
        <end position="84"/>
    </location>
</feature>
<feature type="transmembrane region" description="Helical" evidence="7">
    <location>
        <begin position="39"/>
        <end position="56"/>
    </location>
</feature>
<evidence type="ECO:0000256" key="2">
    <source>
        <dbReference type="ARBA" id="ARBA00022448"/>
    </source>
</evidence>
<keyword evidence="6 7" id="KW-0472">Membrane</keyword>
<protein>
    <submittedName>
        <fullName evidence="9">MFS transporter</fullName>
    </submittedName>
</protein>
<keyword evidence="10" id="KW-1185">Reference proteome</keyword>
<keyword evidence="2" id="KW-0813">Transport</keyword>
<reference evidence="9 10" key="1">
    <citation type="submission" date="2018-03" db="EMBL/GenBank/DDBJ databases">
        <title>Genomic Encyclopedia of Type Strains, Phase III (KMG-III): the genomes of soil and plant-associated and newly described type strains.</title>
        <authorList>
            <person name="Whitman W."/>
        </authorList>
    </citation>
    <scope>NUCLEOTIDE SEQUENCE [LARGE SCALE GENOMIC DNA]</scope>
    <source>
        <strain evidence="9 10">CGMCC 1.12259</strain>
    </source>
</reference>
<sequence length="186" mass="20472">MNIKQFVLYQGAVGMAASMIFPFYILLLRDVGSSFSQFGWAYGLFALTSALSFPFIGKFADRIGDKQLLLVYSWGMAVLLILFPLAYEIWHVYCLQIAMGLFGAIQKNSEKTVLARAVSKERAGREIGNYHIWTSVAAAIAVIGTGYLVDFLTIGSIFYLASLVFAWSGFFIMKAGSTESIKAGNL</sequence>
<feature type="domain" description="Major facilitator superfamily (MFS) profile" evidence="8">
    <location>
        <begin position="1"/>
        <end position="186"/>
    </location>
</feature>